<dbReference type="SUPFAM" id="SSF53850">
    <property type="entry name" value="Periplasmic binding protein-like II"/>
    <property type="match status" value="1"/>
</dbReference>
<comment type="function">
    <text evidence="1">Responsible for the formation of the pyrimidine heterocycle in the thiamine biosynthesis pathway. Catalyzes the formation of hydroxymethylpyrimidine phosphate (HMP-P) from histidine and pyridoxal phosphate (PLP). The protein uses PLP and the active site histidine to form HMP-P, generating an inactive enzyme. The enzyme can only undergo a single turnover, which suggests it is a suicide enzyme.</text>
</comment>
<protein>
    <recommendedName>
        <fullName evidence="10">Thiamine pyrimidine synthase</fullName>
    </recommendedName>
</protein>
<evidence type="ECO:0000256" key="4">
    <source>
        <dbReference type="ARBA" id="ARBA00011738"/>
    </source>
</evidence>
<dbReference type="PANTHER" id="PTHR31528">
    <property type="entry name" value="4-AMINO-5-HYDROXYMETHYL-2-METHYLPYRIMIDINE PHOSPHATE SYNTHASE THI11-RELATED"/>
    <property type="match status" value="1"/>
</dbReference>
<evidence type="ECO:0000256" key="6">
    <source>
        <dbReference type="ARBA" id="ARBA00022723"/>
    </source>
</evidence>
<organism evidence="14 15">
    <name type="scientific">Arsenicitalea aurantiaca</name>
    <dbReference type="NCBI Taxonomy" id="1783274"/>
    <lineage>
        <taxon>Bacteria</taxon>
        <taxon>Pseudomonadati</taxon>
        <taxon>Pseudomonadota</taxon>
        <taxon>Alphaproteobacteria</taxon>
        <taxon>Hyphomicrobiales</taxon>
        <taxon>Devosiaceae</taxon>
        <taxon>Arsenicitalea</taxon>
    </lineage>
</organism>
<keyword evidence="7" id="KW-0663">Pyridoxal phosphate</keyword>
<evidence type="ECO:0000256" key="3">
    <source>
        <dbReference type="ARBA" id="ARBA00009406"/>
    </source>
</evidence>
<dbReference type="GO" id="GO:0016740">
    <property type="term" value="F:transferase activity"/>
    <property type="evidence" value="ECO:0007669"/>
    <property type="project" value="UniProtKB-KW"/>
</dbReference>
<dbReference type="OrthoDB" id="5348911at2"/>
<keyword evidence="9" id="KW-0408">Iron</keyword>
<comment type="caution">
    <text evidence="14">The sequence shown here is derived from an EMBL/GenBank/DDBJ whole genome shotgun (WGS) entry which is preliminary data.</text>
</comment>
<evidence type="ECO:0000313" key="14">
    <source>
        <dbReference type="EMBL" id="RUT31369.1"/>
    </source>
</evidence>
<dbReference type="PANTHER" id="PTHR31528:SF1">
    <property type="entry name" value="4-AMINO-5-HYDROXYMETHYL-2-METHYLPYRIMIDINE PHOSPHATE SYNTHASE THI11-RELATED"/>
    <property type="match status" value="1"/>
</dbReference>
<evidence type="ECO:0000256" key="1">
    <source>
        <dbReference type="ARBA" id="ARBA00003469"/>
    </source>
</evidence>
<dbReference type="InterPro" id="IPR015168">
    <property type="entry name" value="SsuA/THI5"/>
</dbReference>
<proteinExistence type="inferred from homology"/>
<keyword evidence="5" id="KW-0808">Transferase</keyword>
<feature type="signal peptide" evidence="12">
    <location>
        <begin position="1"/>
        <end position="24"/>
    </location>
</feature>
<evidence type="ECO:0000256" key="7">
    <source>
        <dbReference type="ARBA" id="ARBA00022898"/>
    </source>
</evidence>
<keyword evidence="12" id="KW-0732">Signal</keyword>
<reference evidence="14 15" key="1">
    <citation type="journal article" date="2016" name="Int. J. Syst. Evol. Microbiol.">
        <title>Arsenicitalea aurantiaca gen. nov., sp. nov., a new member of the family Hyphomicrobiaceae, isolated from high-arsenic sediment.</title>
        <authorList>
            <person name="Mu Y."/>
            <person name="Zhou L."/>
            <person name="Zeng X.C."/>
            <person name="Liu L."/>
            <person name="Pan Y."/>
            <person name="Chen X."/>
            <person name="Wang J."/>
            <person name="Li S."/>
            <person name="Li W.J."/>
            <person name="Wang Y."/>
        </authorList>
    </citation>
    <scope>NUCLEOTIDE SEQUENCE [LARGE SCALE GENOMIC DNA]</scope>
    <source>
        <strain evidence="14 15">42-50</strain>
    </source>
</reference>
<keyword evidence="8" id="KW-0784">Thiamine biosynthesis</keyword>
<dbReference type="Pfam" id="PF09084">
    <property type="entry name" value="NMT1"/>
    <property type="match status" value="1"/>
</dbReference>
<dbReference type="EMBL" id="RZNJ01000003">
    <property type="protein sequence ID" value="RUT31369.1"/>
    <property type="molecule type" value="Genomic_DNA"/>
</dbReference>
<dbReference type="Proteomes" id="UP000281547">
    <property type="component" value="Unassembled WGS sequence"/>
</dbReference>
<dbReference type="InterPro" id="IPR027939">
    <property type="entry name" value="NMT1/THI5"/>
</dbReference>
<evidence type="ECO:0000256" key="2">
    <source>
        <dbReference type="ARBA" id="ARBA00004948"/>
    </source>
</evidence>
<evidence type="ECO:0000256" key="10">
    <source>
        <dbReference type="ARBA" id="ARBA00033171"/>
    </source>
</evidence>
<dbReference type="GO" id="GO:0009228">
    <property type="term" value="P:thiamine biosynthetic process"/>
    <property type="evidence" value="ECO:0007669"/>
    <property type="project" value="UniProtKB-KW"/>
</dbReference>
<evidence type="ECO:0000256" key="9">
    <source>
        <dbReference type="ARBA" id="ARBA00023004"/>
    </source>
</evidence>
<keyword evidence="15" id="KW-1185">Reference proteome</keyword>
<gene>
    <name evidence="14" type="ORF">EMQ25_10995</name>
</gene>
<accession>A0A433XBB3</accession>
<evidence type="ECO:0000256" key="12">
    <source>
        <dbReference type="SAM" id="SignalP"/>
    </source>
</evidence>
<dbReference type="GO" id="GO:0046872">
    <property type="term" value="F:metal ion binding"/>
    <property type="evidence" value="ECO:0007669"/>
    <property type="project" value="UniProtKB-KW"/>
</dbReference>
<feature type="domain" description="SsuA/THI5-like" evidence="13">
    <location>
        <begin position="36"/>
        <end position="248"/>
    </location>
</feature>
<evidence type="ECO:0000256" key="5">
    <source>
        <dbReference type="ARBA" id="ARBA00022679"/>
    </source>
</evidence>
<dbReference type="Gene3D" id="3.40.190.10">
    <property type="entry name" value="Periplasmic binding protein-like II"/>
    <property type="match status" value="2"/>
</dbReference>
<evidence type="ECO:0000259" key="13">
    <source>
        <dbReference type="Pfam" id="PF09084"/>
    </source>
</evidence>
<feature type="chain" id="PRO_5019367888" description="Thiamine pyrimidine synthase" evidence="12">
    <location>
        <begin position="25"/>
        <end position="336"/>
    </location>
</feature>
<comment type="catalytic activity">
    <reaction evidence="11">
        <text>N(6)-(pyridoxal phosphate)-L-lysyl-[4-amino-5-hydroxymethyl-2-methylpyrimidine phosphate synthase] + L-histidyl-[4-amino-5-hydroxymethyl-2-methylpyrimidine phosphate synthase] + 2 Fe(3+) + 4 H2O = L-lysyl-[4-amino-5-hydroxymethyl-2-methylpyrimidine phosphate synthase] + (2S)-2-amino-5-hydroxy-4-oxopentanoyl-[4-amino-5-hydroxymethyl-2-methylpyrimidine phosphate synthase] + 4-amino-2-methyl-5-(phosphooxymethyl)pyrimidine + 3-oxopropanoate + 2 Fe(2+) + 2 H(+)</text>
        <dbReference type="Rhea" id="RHEA:65756"/>
        <dbReference type="Rhea" id="RHEA-COMP:16892"/>
        <dbReference type="Rhea" id="RHEA-COMP:16893"/>
        <dbReference type="Rhea" id="RHEA-COMP:16894"/>
        <dbReference type="Rhea" id="RHEA-COMP:16895"/>
        <dbReference type="ChEBI" id="CHEBI:15377"/>
        <dbReference type="ChEBI" id="CHEBI:15378"/>
        <dbReference type="ChEBI" id="CHEBI:29033"/>
        <dbReference type="ChEBI" id="CHEBI:29034"/>
        <dbReference type="ChEBI" id="CHEBI:29969"/>
        <dbReference type="ChEBI" id="CHEBI:29979"/>
        <dbReference type="ChEBI" id="CHEBI:33190"/>
        <dbReference type="ChEBI" id="CHEBI:58354"/>
        <dbReference type="ChEBI" id="CHEBI:143915"/>
        <dbReference type="ChEBI" id="CHEBI:157692"/>
    </reaction>
    <physiologicalReaction direction="left-to-right" evidence="11">
        <dbReference type="Rhea" id="RHEA:65757"/>
    </physiologicalReaction>
</comment>
<comment type="subunit">
    <text evidence="4">Homodimer.</text>
</comment>
<evidence type="ECO:0000313" key="15">
    <source>
        <dbReference type="Proteomes" id="UP000281547"/>
    </source>
</evidence>
<evidence type="ECO:0000256" key="11">
    <source>
        <dbReference type="ARBA" id="ARBA00048179"/>
    </source>
</evidence>
<sequence length="336" mass="36181">MTSIKPRIVLPVALLLASAFPAAAEPVRIALDWTPNTNHVGLYVAQELGYFDEAGLEVEILPYTDAAVGTLIANRVADFGVVDALQLYSQHSAGVDIIAVYAVVQTETGRIVLNADRQDIARPADLDGLVYAGFGSAWEDRLISTLIRNDGGDGTFETVTLGTSAYEALANGSVDFTMEVVTWEGVKAELEGTEQRRFRYADYGVPDQHTNFIASSTAFLEAEPETARAFLEALRRGYAFAVENEEEAARLLVAANPTALPDDSLARASLAALNEGHYLASETGAIGTIDPEKFAAMGEFLFTSGMLLDVNAEPLAERPDFSAYFTNAYLPEDAQP</sequence>
<dbReference type="RefSeq" id="WP_127188614.1">
    <property type="nucleotide sequence ID" value="NZ_RZNJ01000003.1"/>
</dbReference>
<comment type="pathway">
    <text evidence="2">Cofactor biosynthesis; thiamine diphosphate biosynthesis.</text>
</comment>
<dbReference type="AlphaFoldDB" id="A0A433XBB3"/>
<comment type="similarity">
    <text evidence="3">Belongs to the NMT1/THI5 family.</text>
</comment>
<keyword evidence="6" id="KW-0479">Metal-binding</keyword>
<evidence type="ECO:0000256" key="8">
    <source>
        <dbReference type="ARBA" id="ARBA00022977"/>
    </source>
</evidence>
<name>A0A433XBB3_9HYPH</name>